<evidence type="ECO:0000256" key="1">
    <source>
        <dbReference type="ARBA" id="ARBA00023157"/>
    </source>
</evidence>
<evidence type="ECO:0000313" key="5">
    <source>
        <dbReference type="Proteomes" id="UP001154078"/>
    </source>
</evidence>
<dbReference type="OrthoDB" id="6147874at2759"/>
<dbReference type="InterPro" id="IPR031986">
    <property type="entry name" value="GD_N"/>
</dbReference>
<dbReference type="PROSITE" id="PS00134">
    <property type="entry name" value="TRYPSIN_HIS"/>
    <property type="match status" value="1"/>
</dbReference>
<keyword evidence="5" id="KW-1185">Reference proteome</keyword>
<evidence type="ECO:0000259" key="3">
    <source>
        <dbReference type="PROSITE" id="PS50240"/>
    </source>
</evidence>
<dbReference type="AlphaFoldDB" id="A0A9P0FFX1"/>
<dbReference type="FunFam" id="2.40.10.10:FF:000068">
    <property type="entry name" value="transmembrane protease serine 2"/>
    <property type="match status" value="1"/>
</dbReference>
<dbReference type="SUPFAM" id="SSF50494">
    <property type="entry name" value="Trypsin-like serine proteases"/>
    <property type="match status" value="1"/>
</dbReference>
<dbReference type="EMBL" id="OV121134">
    <property type="protein sequence ID" value="CAH0552923.1"/>
    <property type="molecule type" value="Genomic_DNA"/>
</dbReference>
<dbReference type="PROSITE" id="PS50240">
    <property type="entry name" value="TRYPSIN_DOM"/>
    <property type="match status" value="1"/>
</dbReference>
<organism evidence="4 5">
    <name type="scientific">Brassicogethes aeneus</name>
    <name type="common">Rape pollen beetle</name>
    <name type="synonym">Meligethes aeneus</name>
    <dbReference type="NCBI Taxonomy" id="1431903"/>
    <lineage>
        <taxon>Eukaryota</taxon>
        <taxon>Metazoa</taxon>
        <taxon>Ecdysozoa</taxon>
        <taxon>Arthropoda</taxon>
        <taxon>Hexapoda</taxon>
        <taxon>Insecta</taxon>
        <taxon>Pterygota</taxon>
        <taxon>Neoptera</taxon>
        <taxon>Endopterygota</taxon>
        <taxon>Coleoptera</taxon>
        <taxon>Polyphaga</taxon>
        <taxon>Cucujiformia</taxon>
        <taxon>Nitidulidae</taxon>
        <taxon>Meligethinae</taxon>
        <taxon>Brassicogethes</taxon>
    </lineage>
</organism>
<dbReference type="GO" id="GO:0004252">
    <property type="term" value="F:serine-type endopeptidase activity"/>
    <property type="evidence" value="ECO:0007669"/>
    <property type="project" value="InterPro"/>
</dbReference>
<reference evidence="4" key="1">
    <citation type="submission" date="2021-12" db="EMBL/GenBank/DDBJ databases">
        <authorList>
            <person name="King R."/>
        </authorList>
    </citation>
    <scope>NUCLEOTIDE SEQUENCE</scope>
</reference>
<name>A0A9P0FFX1_BRAAE</name>
<accession>A0A9P0FFX1</accession>
<dbReference type="InterPro" id="IPR001314">
    <property type="entry name" value="Peptidase_S1A"/>
</dbReference>
<dbReference type="CDD" id="cd00190">
    <property type="entry name" value="Tryp_SPc"/>
    <property type="match status" value="1"/>
</dbReference>
<dbReference type="Proteomes" id="UP001154078">
    <property type="component" value="Chromosome 3"/>
</dbReference>
<dbReference type="Pfam" id="PF16030">
    <property type="entry name" value="GD_N"/>
    <property type="match status" value="1"/>
</dbReference>
<dbReference type="PANTHER" id="PTHR24260">
    <property type="match status" value="1"/>
</dbReference>
<dbReference type="GO" id="GO:0006508">
    <property type="term" value="P:proteolysis"/>
    <property type="evidence" value="ECO:0007669"/>
    <property type="project" value="InterPro"/>
</dbReference>
<dbReference type="InterPro" id="IPR009003">
    <property type="entry name" value="Peptidase_S1_PA"/>
</dbReference>
<keyword evidence="1" id="KW-1015">Disulfide bond</keyword>
<dbReference type="InterPro" id="IPR051333">
    <property type="entry name" value="CLIP_Serine_Protease"/>
</dbReference>
<dbReference type="SMART" id="SM00020">
    <property type="entry name" value="Tryp_SPc"/>
    <property type="match status" value="1"/>
</dbReference>
<dbReference type="InterPro" id="IPR018114">
    <property type="entry name" value="TRYPSIN_HIS"/>
</dbReference>
<evidence type="ECO:0000256" key="2">
    <source>
        <dbReference type="SAM" id="SignalP"/>
    </source>
</evidence>
<dbReference type="InterPro" id="IPR043504">
    <property type="entry name" value="Peptidase_S1_PA_chymotrypsin"/>
</dbReference>
<protein>
    <recommendedName>
        <fullName evidence="3">Peptidase S1 domain-containing protein</fullName>
    </recommendedName>
</protein>
<feature type="domain" description="Peptidase S1" evidence="3">
    <location>
        <begin position="172"/>
        <end position="416"/>
    </location>
</feature>
<evidence type="ECO:0000313" key="4">
    <source>
        <dbReference type="EMBL" id="CAH0552923.1"/>
    </source>
</evidence>
<dbReference type="InterPro" id="IPR001254">
    <property type="entry name" value="Trypsin_dom"/>
</dbReference>
<dbReference type="Gene3D" id="2.40.10.10">
    <property type="entry name" value="Trypsin-like serine proteases"/>
    <property type="match status" value="2"/>
</dbReference>
<dbReference type="Pfam" id="PF00089">
    <property type="entry name" value="Trypsin"/>
    <property type="match status" value="1"/>
</dbReference>
<sequence>MNPFLKALLMVCVAAALVSLNAASALKISPCPDLFQYVDGGDEPQQWQGMLKFSSDHALQGLWIRVKFDATVKELILQDQFGEVVSRSPKNDEFLIKNPTYLLKPKASLTIKITVKYDGNKVPSLIGYRLNGQTVCPEQLGDLSDVFQNDLNDKEFLNEVLFTKPIASIPKYECGLSSSKAEYPWTASIQYKESNEKSRYLCQATLITPKHVITAAHCVTYRESAGRLSPGLLSVSFEQSKPRQESGVVGINVHPGYKFTNLLNDVAIVELSAPVAIDDFVRPICLGESLDVAKNVVVGYTLDKVIPNEIKSSDLKEISAVECEKRLRQWSPLIGDNSLCATYKSDESNCVGDSGSGVASLQNAQEQQQQQKPIWRLKGVVSLGVALQNKYVCNESATVLLTDISRYLRWIRATTF</sequence>
<feature type="signal peptide" evidence="2">
    <location>
        <begin position="1"/>
        <end position="25"/>
    </location>
</feature>
<dbReference type="PRINTS" id="PR00722">
    <property type="entry name" value="CHYMOTRYPSIN"/>
</dbReference>
<gene>
    <name evidence="4" type="ORF">MELIAE_LOCUS5048</name>
</gene>
<proteinExistence type="predicted"/>
<keyword evidence="2" id="KW-0732">Signal</keyword>
<feature type="chain" id="PRO_5040409432" description="Peptidase S1 domain-containing protein" evidence="2">
    <location>
        <begin position="26"/>
        <end position="416"/>
    </location>
</feature>
<dbReference type="PANTHER" id="PTHR24260:SF143">
    <property type="entry name" value="SERINE PROTEASE GD-LIKE PROTEIN"/>
    <property type="match status" value="1"/>
</dbReference>